<evidence type="ECO:0000256" key="2">
    <source>
        <dbReference type="ARBA" id="ARBA00022622"/>
    </source>
</evidence>
<keyword evidence="3 6" id="KW-0732">Signal</keyword>
<dbReference type="Pfam" id="PF17064">
    <property type="entry name" value="QVR"/>
    <property type="match status" value="1"/>
</dbReference>
<dbReference type="Proteomes" id="UP000198287">
    <property type="component" value="Unassembled WGS sequence"/>
</dbReference>
<protein>
    <submittedName>
        <fullName evidence="7">Uncharacterized protein</fullName>
    </submittedName>
</protein>
<gene>
    <name evidence="7" type="ORF">Fcan01_07008</name>
</gene>
<evidence type="ECO:0000256" key="5">
    <source>
        <dbReference type="ARBA" id="ARBA00023288"/>
    </source>
</evidence>
<keyword evidence="4" id="KW-0325">Glycoprotein</keyword>
<dbReference type="AlphaFoldDB" id="A0A226EN47"/>
<dbReference type="SUPFAM" id="SSF57302">
    <property type="entry name" value="Snake toxin-like"/>
    <property type="match status" value="1"/>
</dbReference>
<evidence type="ECO:0000256" key="1">
    <source>
        <dbReference type="ARBA" id="ARBA00004589"/>
    </source>
</evidence>
<organism evidence="7 8">
    <name type="scientific">Folsomia candida</name>
    <name type="common">Springtail</name>
    <dbReference type="NCBI Taxonomy" id="158441"/>
    <lineage>
        <taxon>Eukaryota</taxon>
        <taxon>Metazoa</taxon>
        <taxon>Ecdysozoa</taxon>
        <taxon>Arthropoda</taxon>
        <taxon>Hexapoda</taxon>
        <taxon>Collembola</taxon>
        <taxon>Entomobryomorpha</taxon>
        <taxon>Isotomoidea</taxon>
        <taxon>Isotomidae</taxon>
        <taxon>Proisotominae</taxon>
        <taxon>Folsomia</taxon>
    </lineage>
</organism>
<dbReference type="InterPro" id="IPR031424">
    <property type="entry name" value="QVR-like"/>
</dbReference>
<keyword evidence="2" id="KW-0336">GPI-anchor</keyword>
<name>A0A226EN47_FOLCA</name>
<dbReference type="PANTHER" id="PTHR33562:SF2">
    <property type="entry name" value="PROTEIN QUIVER"/>
    <property type="match status" value="1"/>
</dbReference>
<evidence type="ECO:0000256" key="4">
    <source>
        <dbReference type="ARBA" id="ARBA00023180"/>
    </source>
</evidence>
<keyword evidence="5" id="KW-0449">Lipoprotein</keyword>
<keyword evidence="2" id="KW-0472">Membrane</keyword>
<sequence>MASILQSLAMLLIFIGLFVHSEGVLQCYMCGSWVAGQETCGHSSPPSSFLHDCYANVKRCHTSSFQQNGKTHTVKGCSLGEIEPNGCIDANVNDQFNTPQPGKICYCSSDKCNSAVTNRKMQKSEIFASFLSFVLWWILC</sequence>
<dbReference type="InterPro" id="IPR050975">
    <property type="entry name" value="Sleep_regulator"/>
</dbReference>
<feature type="signal peptide" evidence="6">
    <location>
        <begin position="1"/>
        <end position="23"/>
    </location>
</feature>
<comment type="caution">
    <text evidence="7">The sequence shown here is derived from an EMBL/GenBank/DDBJ whole genome shotgun (WGS) entry which is preliminary data.</text>
</comment>
<dbReference type="GO" id="GO:0030431">
    <property type="term" value="P:sleep"/>
    <property type="evidence" value="ECO:0007669"/>
    <property type="project" value="InterPro"/>
</dbReference>
<evidence type="ECO:0000256" key="3">
    <source>
        <dbReference type="ARBA" id="ARBA00022729"/>
    </source>
</evidence>
<dbReference type="InterPro" id="IPR045860">
    <property type="entry name" value="Snake_toxin-like_sf"/>
</dbReference>
<dbReference type="GO" id="GO:0098552">
    <property type="term" value="C:side of membrane"/>
    <property type="evidence" value="ECO:0007669"/>
    <property type="project" value="UniProtKB-KW"/>
</dbReference>
<dbReference type="EMBL" id="LNIX01000003">
    <property type="protein sequence ID" value="OXA58710.1"/>
    <property type="molecule type" value="Genomic_DNA"/>
</dbReference>
<reference evidence="7 8" key="1">
    <citation type="submission" date="2015-12" db="EMBL/GenBank/DDBJ databases">
        <title>The genome of Folsomia candida.</title>
        <authorList>
            <person name="Faddeeva A."/>
            <person name="Derks M.F."/>
            <person name="Anvar Y."/>
            <person name="Smit S."/>
            <person name="Van Straalen N."/>
            <person name="Roelofs D."/>
        </authorList>
    </citation>
    <scope>NUCLEOTIDE SEQUENCE [LARGE SCALE GENOMIC DNA]</scope>
    <source>
        <strain evidence="7 8">VU population</strain>
        <tissue evidence="7">Whole body</tissue>
    </source>
</reference>
<keyword evidence="8" id="KW-1185">Reference proteome</keyword>
<dbReference type="OrthoDB" id="7790053at2759"/>
<proteinExistence type="predicted"/>
<accession>A0A226EN47</accession>
<evidence type="ECO:0000256" key="6">
    <source>
        <dbReference type="SAM" id="SignalP"/>
    </source>
</evidence>
<evidence type="ECO:0000313" key="7">
    <source>
        <dbReference type="EMBL" id="OXA58710.1"/>
    </source>
</evidence>
<dbReference type="GO" id="GO:0032222">
    <property type="term" value="P:regulation of synaptic transmission, cholinergic"/>
    <property type="evidence" value="ECO:0007669"/>
    <property type="project" value="InterPro"/>
</dbReference>
<dbReference type="PANTHER" id="PTHR33562">
    <property type="entry name" value="ATILLA, ISOFORM B-RELATED-RELATED"/>
    <property type="match status" value="1"/>
</dbReference>
<feature type="chain" id="PRO_5013347880" evidence="6">
    <location>
        <begin position="24"/>
        <end position="140"/>
    </location>
</feature>
<evidence type="ECO:0000313" key="8">
    <source>
        <dbReference type="Proteomes" id="UP000198287"/>
    </source>
</evidence>
<comment type="subcellular location">
    <subcellularLocation>
        <location evidence="1">Membrane</location>
        <topology evidence="1">Lipid-anchor</topology>
        <topology evidence="1">GPI-anchor</topology>
    </subcellularLocation>
</comment>